<dbReference type="OrthoDB" id="2160638at2759"/>
<dbReference type="PANTHER" id="PTHR15431:SF9">
    <property type="entry name" value="CENTROSOMAL PROTEIN 43"/>
    <property type="match status" value="1"/>
</dbReference>
<feature type="region of interest" description="Disordered" evidence="3">
    <location>
        <begin position="363"/>
        <end position="386"/>
    </location>
</feature>
<evidence type="ECO:0000256" key="3">
    <source>
        <dbReference type="SAM" id="MobiDB-lite"/>
    </source>
</evidence>
<proteinExistence type="predicted"/>
<dbReference type="Proteomes" id="UP001153636">
    <property type="component" value="Chromosome 3"/>
</dbReference>
<organism evidence="5 6">
    <name type="scientific">Psylliodes chrysocephalus</name>
    <dbReference type="NCBI Taxonomy" id="3402493"/>
    <lineage>
        <taxon>Eukaryota</taxon>
        <taxon>Metazoa</taxon>
        <taxon>Ecdysozoa</taxon>
        <taxon>Arthropoda</taxon>
        <taxon>Hexapoda</taxon>
        <taxon>Insecta</taxon>
        <taxon>Pterygota</taxon>
        <taxon>Neoptera</taxon>
        <taxon>Endopterygota</taxon>
        <taxon>Coleoptera</taxon>
        <taxon>Polyphaga</taxon>
        <taxon>Cucujiformia</taxon>
        <taxon>Chrysomeloidea</taxon>
        <taxon>Chrysomelidae</taxon>
        <taxon>Galerucinae</taxon>
        <taxon>Alticini</taxon>
        <taxon>Psylliodes</taxon>
    </lineage>
</organism>
<protein>
    <recommendedName>
        <fullName evidence="4">FGFR1 oncogene partner (FOP) N-terminal dimerisation domain-containing protein</fullName>
    </recommendedName>
</protein>
<dbReference type="AlphaFoldDB" id="A0A9P0GFZ7"/>
<feature type="compositionally biased region" description="Basic and acidic residues" evidence="3">
    <location>
        <begin position="221"/>
        <end position="231"/>
    </location>
</feature>
<evidence type="ECO:0000313" key="6">
    <source>
        <dbReference type="Proteomes" id="UP001153636"/>
    </source>
</evidence>
<sequence>MSVEEEIELKDLIAQTLKSNGTLAKIKAQLRASIFLALDEDEKISKQKPLLNTKIKGFMESDEGKTMFYIVHEFLEFFNLCFTLAVYEPESYIDCNYKSEEKQRLLNQFGLGNIEESNEPVLYQLLKIAQRSKKNLEVNININGNLLQENKPESIPTESSVSENICSDNSEEENIGISLKPKNGLPEPTLNATFDVQSPMYSKVGKFDSLSAQNSENLKDLDSIRNKKQSDDTYDDTSSLVEDVDVELTTQNSSSEVPERKVNGIKESEIVKDKPKMSPPKSEKLKCKSNLSSLSDLPPLNKSRVSDILPSLYNKDFKDKSNLRDLDKLFDMDAEFEEDSMYSSDDLPLKSDHNSVSLLEELQQSNKSNKEQTVVGNKEMKPKNPSRIIADCKFKTAVNTQKNKLVNETLEMNGENVESASDSV</sequence>
<dbReference type="Gene3D" id="1.20.960.40">
    <property type="match status" value="1"/>
</dbReference>
<dbReference type="PANTHER" id="PTHR15431">
    <property type="entry name" value="FGFR1 ONCOGENE PARTNER/LISH DOMAIN-CONTAINING PROTEIN"/>
    <property type="match status" value="1"/>
</dbReference>
<feature type="compositionally biased region" description="Basic and acidic residues" evidence="3">
    <location>
        <begin position="266"/>
        <end position="286"/>
    </location>
</feature>
<accession>A0A9P0GFZ7</accession>
<feature type="domain" description="FGFR1 oncogene partner (FOP) N-terminal dimerisation" evidence="4">
    <location>
        <begin position="48"/>
        <end position="127"/>
    </location>
</feature>
<evidence type="ECO:0000313" key="5">
    <source>
        <dbReference type="EMBL" id="CAH1108425.1"/>
    </source>
</evidence>
<keyword evidence="2" id="KW-0206">Cytoskeleton</keyword>
<reference evidence="5" key="1">
    <citation type="submission" date="2022-01" db="EMBL/GenBank/DDBJ databases">
        <authorList>
            <person name="King R."/>
        </authorList>
    </citation>
    <scope>NUCLEOTIDE SEQUENCE</scope>
</reference>
<dbReference type="Pfam" id="PF09398">
    <property type="entry name" value="FOP_dimer"/>
    <property type="match status" value="1"/>
</dbReference>
<dbReference type="GO" id="GO:0034453">
    <property type="term" value="P:microtubule anchoring"/>
    <property type="evidence" value="ECO:0007669"/>
    <property type="project" value="InterPro"/>
</dbReference>
<keyword evidence="1" id="KW-0963">Cytoplasm</keyword>
<keyword evidence="6" id="KW-1185">Reference proteome</keyword>
<feature type="region of interest" description="Disordered" evidence="3">
    <location>
        <begin position="221"/>
        <end position="241"/>
    </location>
</feature>
<dbReference type="InterPro" id="IPR018993">
    <property type="entry name" value="FOP_dimerisation-dom_N"/>
</dbReference>
<feature type="compositionally biased region" description="Polar residues" evidence="3">
    <location>
        <begin position="363"/>
        <end position="375"/>
    </location>
</feature>
<feature type="region of interest" description="Disordered" evidence="3">
    <location>
        <begin position="266"/>
        <end position="287"/>
    </location>
</feature>
<name>A0A9P0GFZ7_9CUCU</name>
<evidence type="ECO:0000256" key="1">
    <source>
        <dbReference type="ARBA" id="ARBA00022490"/>
    </source>
</evidence>
<evidence type="ECO:0000256" key="2">
    <source>
        <dbReference type="ARBA" id="ARBA00023212"/>
    </source>
</evidence>
<gene>
    <name evidence="5" type="ORF">PSYICH_LOCUS9356</name>
</gene>
<dbReference type="GO" id="GO:0005813">
    <property type="term" value="C:centrosome"/>
    <property type="evidence" value="ECO:0007669"/>
    <property type="project" value="TreeGrafter"/>
</dbReference>
<dbReference type="EMBL" id="OV651815">
    <property type="protein sequence ID" value="CAH1108425.1"/>
    <property type="molecule type" value="Genomic_DNA"/>
</dbReference>
<evidence type="ECO:0000259" key="4">
    <source>
        <dbReference type="Pfam" id="PF09398"/>
    </source>
</evidence>